<dbReference type="AlphaFoldDB" id="E0W4Z2"/>
<accession>E0W4Z2</accession>
<sequence>MQFGFFLLVAAAVHLVCSDVVSASIDKEAALSKSFVDSADAVSVSGSFLRTSELPDTDSDDQANESDDEERGVSGVLTEKAAGTAAKLTRSKSLESEKAVVQKLTRSKSLSDLKAAGGLDDVRGVMKTSLNKDYLRIDNMKKTPDDIVSFFGLDTKLLAKADRQQLRAAANGDKDKLGQLELWYRYSKYYKQKYPGWASKLVV</sequence>
<evidence type="ECO:0000313" key="9">
    <source>
        <dbReference type="EMBL" id="AEK80914.1"/>
    </source>
</evidence>
<evidence type="ECO:0000256" key="3">
    <source>
        <dbReference type="ARBA" id="ARBA00022525"/>
    </source>
</evidence>
<comment type="similarity">
    <text evidence="2 5">Belongs to the RxLR effector family.</text>
</comment>
<evidence type="ECO:0000256" key="1">
    <source>
        <dbReference type="ARBA" id="ARBA00004613"/>
    </source>
</evidence>
<organism evidence="7">
    <name type="scientific">Phytophthora sojae</name>
    <name type="common">Soybean stem and root rot agent</name>
    <name type="synonym">Phytophthora megasperma f. sp. glycines</name>
    <dbReference type="NCBI Taxonomy" id="67593"/>
    <lineage>
        <taxon>Eukaryota</taxon>
        <taxon>Sar</taxon>
        <taxon>Stramenopiles</taxon>
        <taxon>Oomycota</taxon>
        <taxon>Peronosporomycetes</taxon>
        <taxon>Peronosporales</taxon>
        <taxon>Peronosporaceae</taxon>
        <taxon>Phytophthora</taxon>
    </lineage>
</organism>
<evidence type="ECO:0000256" key="5">
    <source>
        <dbReference type="RuleBase" id="RU367124"/>
    </source>
</evidence>
<evidence type="ECO:0000256" key="6">
    <source>
        <dbReference type="SAM" id="MobiDB-lite"/>
    </source>
</evidence>
<dbReference type="KEGG" id="psoj:PHYSODRAFT_284663"/>
<feature type="chain" id="PRO_5007652744" description="RxLR effector protein" evidence="5">
    <location>
        <begin position="19"/>
        <end position="203"/>
    </location>
</feature>
<comment type="function">
    <text evidence="5">Effector that suppresses plant defense responses during pathogen infection.</text>
</comment>
<dbReference type="SMR" id="E0W4Z2"/>
<dbReference type="InterPro" id="IPR031825">
    <property type="entry name" value="RXLR"/>
</dbReference>
<dbReference type="VEuPathDB" id="FungiDB:PHYSODRAFT_284663"/>
<dbReference type="Pfam" id="PF16810">
    <property type="entry name" value="RXLR"/>
    <property type="match status" value="1"/>
</dbReference>
<feature type="region of interest" description="Disordered" evidence="6">
    <location>
        <begin position="52"/>
        <end position="76"/>
    </location>
</feature>
<dbReference type="EMBL" id="JN254101">
    <property type="protein sequence ID" value="AEK80914.1"/>
    <property type="molecule type" value="Genomic_DNA"/>
</dbReference>
<evidence type="ECO:0000313" key="7">
    <source>
        <dbReference type="EMBL" id="AEK80912.1"/>
    </source>
</evidence>
<feature type="signal peptide" evidence="5">
    <location>
        <begin position="1"/>
        <end position="18"/>
    </location>
</feature>
<protein>
    <recommendedName>
        <fullName evidence="5">RxLR effector protein</fullName>
    </recommendedName>
</protein>
<dbReference type="EMBL" id="JN254100">
    <property type="protein sequence ID" value="AEK80913.1"/>
    <property type="molecule type" value="Genomic_DNA"/>
</dbReference>
<keyword evidence="4 5" id="KW-0732">Signal</keyword>
<keyword evidence="3 5" id="KW-0964">Secreted</keyword>
<feature type="compositionally biased region" description="Acidic residues" evidence="6">
    <location>
        <begin position="55"/>
        <end position="70"/>
    </location>
</feature>
<comment type="subcellular location">
    <subcellularLocation>
        <location evidence="1 5">Secreted</location>
    </subcellularLocation>
</comment>
<dbReference type="HOGENOM" id="CLU_1206869_0_0_1"/>
<name>E0W4Z2_PHYSO</name>
<evidence type="ECO:0000313" key="8">
    <source>
        <dbReference type="EMBL" id="AEK80913.1"/>
    </source>
</evidence>
<dbReference type="EMBL" id="JN254099">
    <property type="protein sequence ID" value="AEK80912.1"/>
    <property type="molecule type" value="Genomic_DNA"/>
</dbReference>
<evidence type="ECO:0000256" key="4">
    <source>
        <dbReference type="ARBA" id="ARBA00022729"/>
    </source>
</evidence>
<dbReference type="RefSeq" id="XP_009518153.1">
    <property type="nucleotide sequence ID" value="XM_009519858.1"/>
</dbReference>
<proteinExistence type="inferred from homology"/>
<dbReference type="OrthoDB" id="138745at2759"/>
<reference evidence="7" key="1">
    <citation type="journal article" date="2011" name="Plant Cell">
        <title>Transcriptional programming and functional interactions within the Phytophthora sojae RXLR effector repertoire.</title>
        <authorList>
            <person name="Wang Q."/>
            <person name="Han C."/>
            <person name="Ferreira A.O."/>
            <person name="Yu X."/>
            <person name="Ye W."/>
            <person name="Tripathy S."/>
            <person name="Kale S.D."/>
            <person name="Gu B."/>
            <person name="Sheng Y."/>
            <person name="Sui Y."/>
            <person name="Wang X."/>
            <person name="Zhang Z."/>
            <person name="Cheng B."/>
            <person name="Dong S."/>
            <person name="Shan W."/>
            <person name="Zheng X."/>
            <person name="Dou D."/>
            <person name="Tyler B.M."/>
            <person name="Wang Y."/>
        </authorList>
    </citation>
    <scope>NUCLEOTIDE SEQUENCE</scope>
    <source>
        <strain evidence="7">P7064</strain>
        <strain evidence="8">P7074</strain>
        <strain evidence="9">P7076</strain>
    </source>
</reference>
<comment type="domain">
    <text evidence="5">The RxLR-dEER motif acts to carry the protein into the host cell cytoplasm through binding to cell surface phosphatidylinositol-3-phosphate.</text>
</comment>
<gene>
    <name evidence="7" type="primary">Avh</name>
</gene>
<evidence type="ECO:0000256" key="2">
    <source>
        <dbReference type="ARBA" id="ARBA00010400"/>
    </source>
</evidence>